<feature type="non-terminal residue" evidence="2">
    <location>
        <position position="162"/>
    </location>
</feature>
<dbReference type="PANTHER" id="PTHR43574">
    <property type="entry name" value="EPIMERASE-RELATED"/>
    <property type="match status" value="1"/>
</dbReference>
<reference evidence="2" key="1">
    <citation type="submission" date="2018-05" db="EMBL/GenBank/DDBJ databases">
        <authorList>
            <person name="Lanie J.A."/>
            <person name="Ng W.-L."/>
            <person name="Kazmierczak K.M."/>
            <person name="Andrzejewski T.M."/>
            <person name="Davidsen T.M."/>
            <person name="Wayne K.J."/>
            <person name="Tettelin H."/>
            <person name="Glass J.I."/>
            <person name="Rusch D."/>
            <person name="Podicherti R."/>
            <person name="Tsui H.-C.T."/>
            <person name="Winkler M.E."/>
        </authorList>
    </citation>
    <scope>NUCLEOTIDE SEQUENCE</scope>
</reference>
<protein>
    <recommendedName>
        <fullName evidence="3">NAD-dependent epimerase/dehydratase domain-containing protein</fullName>
    </recommendedName>
</protein>
<keyword evidence="1" id="KW-0520">NAD</keyword>
<dbReference type="InterPro" id="IPR036291">
    <property type="entry name" value="NAD(P)-bd_dom_sf"/>
</dbReference>
<evidence type="ECO:0000313" key="2">
    <source>
        <dbReference type="EMBL" id="SVD21574.1"/>
    </source>
</evidence>
<dbReference type="PROSITE" id="PS51257">
    <property type="entry name" value="PROKAR_LIPOPROTEIN"/>
    <property type="match status" value="1"/>
</dbReference>
<name>A0A382THJ0_9ZZZZ</name>
<dbReference type="Gene3D" id="3.40.50.720">
    <property type="entry name" value="NAD(P)-binding Rossmann-like Domain"/>
    <property type="match status" value="1"/>
</dbReference>
<accession>A0A382THJ0</accession>
<sequence>MPKATHSGNLFCFGLGFSCQALARRLISNGWLVSGTCRNNKLRESIKKLGISVYSYDGNQISPDIHDAVHRATHILTSIPPQKSGDIVLEQFSSDIANWKHLKWVGYISSTAVYGDTKGAWVDETSPLKPINSRGCQRVEAENAWIKLYKKYDLPVIIFRCV</sequence>
<evidence type="ECO:0008006" key="3">
    <source>
        <dbReference type="Google" id="ProtNLM"/>
    </source>
</evidence>
<dbReference type="AlphaFoldDB" id="A0A382THJ0"/>
<dbReference type="SUPFAM" id="SSF51735">
    <property type="entry name" value="NAD(P)-binding Rossmann-fold domains"/>
    <property type="match status" value="1"/>
</dbReference>
<proteinExistence type="predicted"/>
<organism evidence="2">
    <name type="scientific">marine metagenome</name>
    <dbReference type="NCBI Taxonomy" id="408172"/>
    <lineage>
        <taxon>unclassified sequences</taxon>
        <taxon>metagenomes</taxon>
        <taxon>ecological metagenomes</taxon>
    </lineage>
</organism>
<gene>
    <name evidence="2" type="ORF">METZ01_LOCUS374428</name>
</gene>
<dbReference type="EMBL" id="UINC01136674">
    <property type="protein sequence ID" value="SVD21574.1"/>
    <property type="molecule type" value="Genomic_DNA"/>
</dbReference>
<evidence type="ECO:0000256" key="1">
    <source>
        <dbReference type="ARBA" id="ARBA00023027"/>
    </source>
</evidence>